<evidence type="ECO:0000313" key="3">
    <source>
        <dbReference type="Proteomes" id="UP001527392"/>
    </source>
</evidence>
<dbReference type="Proteomes" id="UP001527392">
    <property type="component" value="Unassembled WGS sequence"/>
</dbReference>
<gene>
    <name evidence="2" type="ORF">L2504_04520</name>
</gene>
<feature type="signal peptide" evidence="1">
    <location>
        <begin position="1"/>
        <end position="22"/>
    </location>
</feature>
<dbReference type="EMBL" id="JAKHMS010000007">
    <property type="protein sequence ID" value="MCZ3781407.1"/>
    <property type="molecule type" value="Genomic_DNA"/>
</dbReference>
<keyword evidence="3" id="KW-1185">Reference proteome</keyword>
<accession>A0ABT4K6X0</accession>
<proteinExistence type="predicted"/>
<protein>
    <submittedName>
        <fullName evidence="2">Uncharacterized protein</fullName>
    </submittedName>
</protein>
<evidence type="ECO:0000256" key="1">
    <source>
        <dbReference type="SAM" id="SignalP"/>
    </source>
</evidence>
<feature type="chain" id="PRO_5046468522" evidence="1">
    <location>
        <begin position="23"/>
        <end position="150"/>
    </location>
</feature>
<keyword evidence="1" id="KW-0732">Signal</keyword>
<reference evidence="2 3" key="1">
    <citation type="submission" date="2022-01" db="EMBL/GenBank/DDBJ databases">
        <title>VMRC isolate genome collection.</title>
        <authorList>
            <person name="France M."/>
            <person name="Rutt L."/>
            <person name="Humphrys M."/>
            <person name="Ravel J."/>
        </authorList>
    </citation>
    <scope>NUCLEOTIDE SEQUENCE [LARGE SCALE GENOMIC DNA]</scope>
    <source>
        <strain evidence="2 3">C0030B4</strain>
    </source>
</reference>
<comment type="caution">
    <text evidence="2">The sequence shown here is derived from an EMBL/GenBank/DDBJ whole genome shotgun (WGS) entry which is preliminary data.</text>
</comment>
<dbReference type="RefSeq" id="WP_269257308.1">
    <property type="nucleotide sequence ID" value="NZ_JAKHMK010000006.1"/>
</dbReference>
<sequence>MKKTFILTVTALSLLSTGVTNIIINQPTVAQASSKKYKAVNKDLKKELKKDRSYADDDPTNYGYAKYIESIKYTGGTNITVQVNGAFKDVDDDIKDDVMDHVQGLAKMVLLNDGKISGDDAREGLIILINNGKNSIGTSKALNHKKYSWN</sequence>
<organism evidence="2 3">
    <name type="scientific">Limosilactobacillus vaginalis</name>
    <dbReference type="NCBI Taxonomy" id="1633"/>
    <lineage>
        <taxon>Bacteria</taxon>
        <taxon>Bacillati</taxon>
        <taxon>Bacillota</taxon>
        <taxon>Bacilli</taxon>
        <taxon>Lactobacillales</taxon>
        <taxon>Lactobacillaceae</taxon>
        <taxon>Limosilactobacillus</taxon>
    </lineage>
</organism>
<evidence type="ECO:0000313" key="2">
    <source>
        <dbReference type="EMBL" id="MCZ3781407.1"/>
    </source>
</evidence>
<name>A0ABT4K6X0_9LACO</name>